<reference evidence="1" key="5">
    <citation type="submission" date="2024-05" db="EMBL/GenBank/DDBJ databases">
        <authorList>
            <person name="Sun Q."/>
            <person name="Zhou Y."/>
        </authorList>
    </citation>
    <scope>NUCLEOTIDE SEQUENCE</scope>
    <source>
        <strain evidence="1">CGMCC 1.12707</strain>
    </source>
</reference>
<gene>
    <name evidence="1" type="ORF">GCM10010984_04420</name>
    <name evidence="2" type="ORF">SAMN05443634_10450</name>
</gene>
<protein>
    <submittedName>
        <fullName evidence="2">CarboxypepD_reg-like domain-containing protein</fullName>
    </submittedName>
</protein>
<accession>A0A1M6VVF7</accession>
<evidence type="ECO:0000313" key="4">
    <source>
        <dbReference type="Proteomes" id="UP000650994"/>
    </source>
</evidence>
<evidence type="ECO:0000313" key="1">
    <source>
        <dbReference type="EMBL" id="GGE89856.1"/>
    </source>
</evidence>
<dbReference type="STRING" id="1434701.SAMN05443634_10450"/>
<reference evidence="2" key="3">
    <citation type="submission" date="2016-11" db="EMBL/GenBank/DDBJ databases">
        <authorList>
            <person name="Jaros S."/>
            <person name="Januszkiewicz K."/>
            <person name="Wedrychowicz H."/>
        </authorList>
    </citation>
    <scope>NUCLEOTIDE SEQUENCE [LARGE SCALE GENOMIC DNA]</scope>
    <source>
        <strain evidence="2">DSM 27989</strain>
    </source>
</reference>
<dbReference type="RefSeq" id="WP_072930437.1">
    <property type="nucleotide sequence ID" value="NZ_BMFL01000002.1"/>
</dbReference>
<dbReference type="AlphaFoldDB" id="A0A1M6VVF7"/>
<name>A0A1M6VVF7_9FLAO</name>
<dbReference type="OrthoDB" id="1223654at2"/>
<reference evidence="4" key="4">
    <citation type="journal article" date="2019" name="Int. J. Syst. Evol. Microbiol.">
        <title>The Global Catalogue of Microorganisms (GCM) 10K type strain sequencing project: providing services to taxonomists for standard genome sequencing and annotation.</title>
        <authorList>
            <consortium name="The Broad Institute Genomics Platform"/>
            <consortium name="The Broad Institute Genome Sequencing Center for Infectious Disease"/>
            <person name="Wu L."/>
            <person name="Ma J."/>
        </authorList>
    </citation>
    <scope>NUCLEOTIDE SEQUENCE [LARGE SCALE GENOMIC DNA]</scope>
    <source>
        <strain evidence="4">CGMCC 1.12707</strain>
    </source>
</reference>
<evidence type="ECO:0000313" key="2">
    <source>
        <dbReference type="EMBL" id="SHK85345.1"/>
    </source>
</evidence>
<dbReference type="Proteomes" id="UP000184120">
    <property type="component" value="Unassembled WGS sequence"/>
</dbReference>
<dbReference type="Proteomes" id="UP000650994">
    <property type="component" value="Unassembled WGS sequence"/>
</dbReference>
<evidence type="ECO:0000313" key="3">
    <source>
        <dbReference type="Proteomes" id="UP000184120"/>
    </source>
</evidence>
<dbReference type="InterPro" id="IPR008969">
    <property type="entry name" value="CarboxyPept-like_regulatory"/>
</dbReference>
<organism evidence="2 3">
    <name type="scientific">Chishuiella changwenlii</name>
    <dbReference type="NCBI Taxonomy" id="1434701"/>
    <lineage>
        <taxon>Bacteria</taxon>
        <taxon>Pseudomonadati</taxon>
        <taxon>Bacteroidota</taxon>
        <taxon>Flavobacteriia</taxon>
        <taxon>Flavobacteriales</taxon>
        <taxon>Weeksellaceae</taxon>
        <taxon>Chishuiella</taxon>
    </lineage>
</organism>
<keyword evidence="4" id="KW-1185">Reference proteome</keyword>
<dbReference type="Gene3D" id="2.60.40.1120">
    <property type="entry name" value="Carboxypeptidase-like, regulatory domain"/>
    <property type="match status" value="1"/>
</dbReference>
<proteinExistence type="predicted"/>
<dbReference type="EMBL" id="FRBH01000004">
    <property type="protein sequence ID" value="SHK85345.1"/>
    <property type="molecule type" value="Genomic_DNA"/>
</dbReference>
<sequence>MNLKQIFLSLFLFSQIVFSQNIIKGKVIDENSKPISGASIYVDNSTINTKTNSNGEFELDLPNGQYNLIAKANLFENFILGINATDKKNHTITLEPEVISLQETVVQAMSKEDWLYYYKVFLKLFLGENEAASKSKIENSKDLRFKYDKQTKELTASSRKPLLITNKYLGYKIEYDLIDFNVNYKTNYALTLGTALFTELKASASQQKKWKKNRLKSYLGSVNHFMKSIYYNRLDEDGYDVKRLIRKDNPDYIKYKENLAFGGITNEKVPPKIITYLINQKVPYDSLKIVKNNQQYLNFKGLYSIEYKKEKEDLEYAKQNGSSLIGNQLSIFALKDEEFLKIEENGTYYHPGNLIVEGYFSYEKIANMVPMDYKIEAD</sequence>
<dbReference type="EMBL" id="BMFL01000002">
    <property type="protein sequence ID" value="GGE89856.1"/>
    <property type="molecule type" value="Genomic_DNA"/>
</dbReference>
<reference evidence="1" key="1">
    <citation type="journal article" date="2014" name="Int. J. Syst. Evol. Microbiol.">
        <title>Complete genome of a new Firmicutes species belonging to the dominant human colonic microbiota ('Ruminococcus bicirculans') reveals two chromosomes and a selective capacity to utilize plant glucans.</title>
        <authorList>
            <consortium name="NISC Comparative Sequencing Program"/>
            <person name="Wegmann U."/>
            <person name="Louis P."/>
            <person name="Goesmann A."/>
            <person name="Henrissat B."/>
            <person name="Duncan S.H."/>
            <person name="Flint H.J."/>
        </authorList>
    </citation>
    <scope>NUCLEOTIDE SEQUENCE</scope>
    <source>
        <strain evidence="1">CGMCC 1.12707</strain>
    </source>
</reference>
<reference evidence="3" key="2">
    <citation type="submission" date="2016-11" db="EMBL/GenBank/DDBJ databases">
        <authorList>
            <person name="Varghese N."/>
            <person name="Submissions S."/>
        </authorList>
    </citation>
    <scope>NUCLEOTIDE SEQUENCE [LARGE SCALE GENOMIC DNA]</scope>
    <source>
        <strain evidence="3">DSM 27989</strain>
    </source>
</reference>
<dbReference type="SUPFAM" id="SSF49464">
    <property type="entry name" value="Carboxypeptidase regulatory domain-like"/>
    <property type="match status" value="1"/>
</dbReference>
<dbReference type="Pfam" id="PF13715">
    <property type="entry name" value="CarbopepD_reg_2"/>
    <property type="match status" value="1"/>
</dbReference>